<accession>D7G2H3</accession>
<dbReference type="EMBL" id="FN649760">
    <property type="protein sequence ID" value="CBJ33407.1"/>
    <property type="molecule type" value="Genomic_DNA"/>
</dbReference>
<keyword evidence="3" id="KW-1185">Reference proteome</keyword>
<feature type="region of interest" description="Disordered" evidence="1">
    <location>
        <begin position="145"/>
        <end position="164"/>
    </location>
</feature>
<proteinExistence type="predicted"/>
<dbReference type="AlphaFoldDB" id="D7G2H3"/>
<protein>
    <submittedName>
        <fullName evidence="2">Uncharacterized protein</fullName>
    </submittedName>
</protein>
<dbReference type="Proteomes" id="UP000002630">
    <property type="component" value="Unassembled WGS sequence"/>
</dbReference>
<organism evidence="2 3">
    <name type="scientific">Ectocarpus siliculosus</name>
    <name type="common">Brown alga</name>
    <name type="synonym">Conferva siliculosa</name>
    <dbReference type="NCBI Taxonomy" id="2880"/>
    <lineage>
        <taxon>Eukaryota</taxon>
        <taxon>Sar</taxon>
        <taxon>Stramenopiles</taxon>
        <taxon>Ochrophyta</taxon>
        <taxon>PX clade</taxon>
        <taxon>Phaeophyceae</taxon>
        <taxon>Ectocarpales</taxon>
        <taxon>Ectocarpaceae</taxon>
        <taxon>Ectocarpus</taxon>
    </lineage>
</organism>
<evidence type="ECO:0000313" key="3">
    <source>
        <dbReference type="Proteomes" id="UP000002630"/>
    </source>
</evidence>
<reference evidence="2 3" key="1">
    <citation type="journal article" date="2010" name="Nature">
        <title>The Ectocarpus genome and the independent evolution of multicellularity in brown algae.</title>
        <authorList>
            <person name="Cock J.M."/>
            <person name="Sterck L."/>
            <person name="Rouze P."/>
            <person name="Scornet D."/>
            <person name="Allen A.E."/>
            <person name="Amoutzias G."/>
            <person name="Anthouard V."/>
            <person name="Artiguenave F."/>
            <person name="Aury J.M."/>
            <person name="Badger J.H."/>
            <person name="Beszteri B."/>
            <person name="Billiau K."/>
            <person name="Bonnet E."/>
            <person name="Bothwell J.H."/>
            <person name="Bowler C."/>
            <person name="Boyen C."/>
            <person name="Brownlee C."/>
            <person name="Carrano C.J."/>
            <person name="Charrier B."/>
            <person name="Cho G.Y."/>
            <person name="Coelho S.M."/>
            <person name="Collen J."/>
            <person name="Corre E."/>
            <person name="Da Silva C."/>
            <person name="Delage L."/>
            <person name="Delaroque N."/>
            <person name="Dittami S.M."/>
            <person name="Doulbeau S."/>
            <person name="Elias M."/>
            <person name="Farnham G."/>
            <person name="Gachon C.M."/>
            <person name="Gschloessl B."/>
            <person name="Heesch S."/>
            <person name="Jabbari K."/>
            <person name="Jubin C."/>
            <person name="Kawai H."/>
            <person name="Kimura K."/>
            <person name="Kloareg B."/>
            <person name="Kupper F.C."/>
            <person name="Lang D."/>
            <person name="Le Bail A."/>
            <person name="Leblanc C."/>
            <person name="Lerouge P."/>
            <person name="Lohr M."/>
            <person name="Lopez P.J."/>
            <person name="Martens C."/>
            <person name="Maumus F."/>
            <person name="Michel G."/>
            <person name="Miranda-Saavedra D."/>
            <person name="Morales J."/>
            <person name="Moreau H."/>
            <person name="Motomura T."/>
            <person name="Nagasato C."/>
            <person name="Napoli C.A."/>
            <person name="Nelson D.R."/>
            <person name="Nyvall-Collen P."/>
            <person name="Peters A.F."/>
            <person name="Pommier C."/>
            <person name="Potin P."/>
            <person name="Poulain J."/>
            <person name="Quesneville H."/>
            <person name="Read B."/>
            <person name="Rensing S.A."/>
            <person name="Ritter A."/>
            <person name="Rousvoal S."/>
            <person name="Samanta M."/>
            <person name="Samson G."/>
            <person name="Schroeder D.C."/>
            <person name="Segurens B."/>
            <person name="Strittmatter M."/>
            <person name="Tonon T."/>
            <person name="Tregear J.W."/>
            <person name="Valentin K."/>
            <person name="von Dassow P."/>
            <person name="Yamagishi T."/>
            <person name="Van de Peer Y."/>
            <person name="Wincker P."/>
        </authorList>
    </citation>
    <scope>NUCLEOTIDE SEQUENCE [LARGE SCALE GENOMIC DNA]</scope>
    <source>
        <strain evidence="3">Ec32 / CCAP1310/4</strain>
    </source>
</reference>
<dbReference type="OrthoDB" id="10402766at2759"/>
<sequence>MAANTMKRATSVLGGVSSRDYAAAKELVTAAKLGSHLTAEECNDVMSIVEGAERSGVWPVVETERHQYMVLDMRSRTTELDWGSVKFDQVSEGEASRRMTSSRHFMCKAVKGEACTENKNKKRARCAHTLVVAVFSRIGLDSTASSTGEGGAAAGASSGGSALPRTPQVFLDSDAESYCSKLADMLTYMRRLALPPTAPSGLARLSETPARRLVVSQTKCTCGGELLPEADVNATLVTEIRQGAQE</sequence>
<gene>
    <name evidence="2" type="ORF">Esi_0475_0017</name>
</gene>
<dbReference type="InParanoid" id="D7G2H3"/>
<evidence type="ECO:0000256" key="1">
    <source>
        <dbReference type="SAM" id="MobiDB-lite"/>
    </source>
</evidence>
<evidence type="ECO:0000313" key="2">
    <source>
        <dbReference type="EMBL" id="CBJ33407.1"/>
    </source>
</evidence>
<name>D7G2H3_ECTSI</name>